<proteinExistence type="predicted"/>
<comment type="caution">
    <text evidence="2">The sequence shown here is derived from an EMBL/GenBank/DDBJ whole genome shotgun (WGS) entry which is preliminary data.</text>
</comment>
<dbReference type="NCBIfam" id="TIGR01635">
    <property type="entry name" value="tail_comp_S"/>
    <property type="match status" value="1"/>
</dbReference>
<reference evidence="2 3" key="1">
    <citation type="submission" date="2014-12" db="EMBL/GenBank/DDBJ databases">
        <title>16Stimator: statistical estimation of ribosomal gene copy numbers from draft genome assemblies.</title>
        <authorList>
            <person name="Perisin M.A."/>
            <person name="Vetter M."/>
            <person name="Gilbert J.A."/>
            <person name="Bergelson J."/>
        </authorList>
    </citation>
    <scope>NUCLEOTIDE SEQUENCE [LARGE SCALE GENOMIC DNA]</scope>
    <source>
        <strain evidence="2 3">MEJ086</strain>
    </source>
</reference>
<dbReference type="RefSeq" id="WP_042555506.1">
    <property type="nucleotide sequence ID" value="NZ_JXQW01000061.1"/>
</dbReference>
<dbReference type="InterPro" id="IPR006522">
    <property type="entry name" value="Phage_virion_morphogenesis"/>
</dbReference>
<evidence type="ECO:0000313" key="3">
    <source>
        <dbReference type="Proteomes" id="UP000032068"/>
    </source>
</evidence>
<name>A0A0D0IV57_9PSED</name>
<gene>
    <name evidence="2" type="ORF">RU08_19450</name>
</gene>
<dbReference type="AlphaFoldDB" id="A0A0D0IV57"/>
<evidence type="ECO:0000313" key="2">
    <source>
        <dbReference type="EMBL" id="KIP97032.1"/>
    </source>
</evidence>
<feature type="region of interest" description="Disordered" evidence="1">
    <location>
        <begin position="44"/>
        <end position="69"/>
    </location>
</feature>
<sequence length="229" mass="26211">MARNTFDFRMDGMLDVNTQLALLELTPKLRRRLLNTVSKRVRSISNQRVRKQTNLDGSAYEPAKAKRKGRRKMLSGLIKNKYLNVVQLSDEQATLGWKNGLQGWIADQHHHGRTERMTAAMARKANPVNVDAPSTDEQAKRLRRLGFRIRLPRVNKQGKTRWQRASVNWIKEHVRFGQAGLLIRALKGDKPGPTSWDIKLPKRDFLGASPSEVSHLVQLVLQQILNSPR</sequence>
<organism evidence="2 3">
    <name type="scientific">Pseudomonas fulva</name>
    <dbReference type="NCBI Taxonomy" id="47880"/>
    <lineage>
        <taxon>Bacteria</taxon>
        <taxon>Pseudomonadati</taxon>
        <taxon>Pseudomonadota</taxon>
        <taxon>Gammaproteobacteria</taxon>
        <taxon>Pseudomonadales</taxon>
        <taxon>Pseudomonadaceae</taxon>
        <taxon>Pseudomonas</taxon>
    </lineage>
</organism>
<dbReference type="Proteomes" id="UP000032068">
    <property type="component" value="Unassembled WGS sequence"/>
</dbReference>
<accession>A0A0D0IV57</accession>
<evidence type="ECO:0000256" key="1">
    <source>
        <dbReference type="SAM" id="MobiDB-lite"/>
    </source>
</evidence>
<dbReference type="Pfam" id="PF05069">
    <property type="entry name" value="Phage_tail_S"/>
    <property type="match status" value="1"/>
</dbReference>
<feature type="compositionally biased region" description="Polar residues" evidence="1">
    <location>
        <begin position="44"/>
        <end position="56"/>
    </location>
</feature>
<dbReference type="OrthoDB" id="6116812at2"/>
<protein>
    <submittedName>
        <fullName evidence="2">Virion morphogenesis protein</fullName>
    </submittedName>
</protein>
<dbReference type="EMBL" id="JXQW01000061">
    <property type="protein sequence ID" value="KIP97032.1"/>
    <property type="molecule type" value="Genomic_DNA"/>
</dbReference>